<keyword evidence="2" id="KW-1185">Reference proteome</keyword>
<comment type="caution">
    <text evidence="1">The sequence shown here is derived from an EMBL/GenBank/DDBJ whole genome shotgun (WGS) entry which is preliminary data.</text>
</comment>
<proteinExistence type="predicted"/>
<dbReference type="Proteomes" id="UP000192328">
    <property type="component" value="Unassembled WGS sequence"/>
</dbReference>
<accession>A0AC61PJS3</accession>
<evidence type="ECO:0000313" key="2">
    <source>
        <dbReference type="Proteomes" id="UP000192328"/>
    </source>
</evidence>
<dbReference type="EMBL" id="FWXZ01000002">
    <property type="protein sequence ID" value="SMC49071.1"/>
    <property type="molecule type" value="Genomic_DNA"/>
</dbReference>
<name>A0AC61PJS3_9FIRM</name>
<protein>
    <submittedName>
        <fullName evidence="1">LPXTG-motif cell wall anchor domain-containing protein</fullName>
    </submittedName>
</protein>
<organism evidence="1 2">
    <name type="scientific">Aristaeella lactis</name>
    <dbReference type="NCBI Taxonomy" id="3046383"/>
    <lineage>
        <taxon>Bacteria</taxon>
        <taxon>Bacillati</taxon>
        <taxon>Bacillota</taxon>
        <taxon>Clostridia</taxon>
        <taxon>Eubacteriales</taxon>
        <taxon>Aristaeellaceae</taxon>
        <taxon>Aristaeella</taxon>
    </lineage>
</organism>
<evidence type="ECO:0000313" key="1">
    <source>
        <dbReference type="EMBL" id="SMC49071.1"/>
    </source>
</evidence>
<reference evidence="1" key="1">
    <citation type="submission" date="2017-04" db="EMBL/GenBank/DDBJ databases">
        <authorList>
            <person name="Varghese N."/>
            <person name="Submissions S."/>
        </authorList>
    </citation>
    <scope>NUCLEOTIDE SEQUENCE</scope>
    <source>
        <strain evidence="1">WTE2008</strain>
    </source>
</reference>
<gene>
    <name evidence="1" type="ORF">SAMN06297397_1036</name>
</gene>
<sequence length="2391" mass="261257">MIRSFRRRIFLLLAILTLIIGINSVMPLSAGYAEGASQGNQIRSAKIEWMTPDSPSDGQANRLFIRKHSDDSEISMQFQINAVLTGQEPHEPGSVRILFPRQIWHERSTYYADGAVMSAGCGGMTFSVPDAPSESSAWHWEEAENGQYAIVNDAAIDAAADINFECTITGIVVSKIVDMRPSDPLKATVEVTTRSGVKDTMSTQELTAAIDTRECLSDPGAGMSAQVYSTPESVPAGAKENLPGGPETANKYVFVRWKTWPLYEGTQYFSLDMDVWAGVAEGNGVSIPGIILGEVNVSGGTVGTETSGEQAGEHYSRQTVRYNYDGRGWNDYRAREIWAAYPTDQMQNNKTYTIRAASQWTLTEADPEQAGDPREVSRAGATASANYLHAGWEYPAGTFGVYKYSGSQPSHTHNTPVKDRPDGSTSSQSHKKDKTYEMAVGALRNGKSVTLDFEVLTVGYGYSYTAGPTSEVPDMPEGWEEDPSHYLNWTYRMETTDDTVSVANISNGGNLGAGDYYFDSITIAAPEMFSYGRQTSDTYQIPGSEFGYRPDNRLPKPDVEVWIEKNKSGSWELYQTVAVRSGTKKITFPADANVTGYRTVIATNQAACKLAVWPKVTILPSAHVMELAEERLQGYTNVVLKNEARQVTTFYQSAERQDEVLPEQTAWLEANDDYTTESSDSSLSTLTEAGYKVYGSMPSTGDYTYTRTSNDPANRRVVVTLFAAVYEQANVTDGTKYNEAVAMGAITPETSGTWYLLLPEHFVPNTSTIQMRSGDRVTDVKVTENFRNSGRTLVTVKATLTPDPKKLSSYNSQANNCWGDKIQISMDMYVPWSDYNKVRNGYAVYHAAFESGNPGRLGNLTDQNYYQTVGYPDVWPGTPNTYLYSISDSQIRGWMSDLDPDSDEERFVYLRVSESIRDADLSEQVEFRKDARADQGDSWGRGTRDENQVTVTEGGKYTYRLTVASKQDAKTMGILIYDALEEYVPHEGYDQDDVNGKKAWSGAWNGKGQWKGTLESVDLSELYGDRCMGRLYYSTTSGLVFDNNIDTNVRGWVNFDSGAWGSAYRLTDTDIWTEVTGSLENGVWTVPDALKGKVTAIAVNAERYNQADIAASYVLDPGEKLSVYLNMAAPTDNGNDGTWNAKGAYDHKKDNAASTDDIDWTGAADPANNMYAYNAATTVYIPFVKSGNSEQAQPRARLESAYSRVGIVPGVVSVRKTWNDGESVNGQYMENRDGLRPDSVTVHLKGRTSDPDSPKIDRDLTLTAEGGWKGVFLNAPDTDSNGNAYTYTVTEDPVPGYTTGVYREAGRSWEIVNTHKKETFTLTGEKLWLNPDGTPAEPTVSNIWIAYRRITSTGPEDGTRQIQVTPDSSGRWIYTFKDLDRYELGGFEYQYVLEEHSVPDGWFAQTEAAPAGVTVTAEYDPEDLTTFRNFKKPDFGYAMIYCILSDECRPKDGNTAVPSFTFTLDMTKDGASLDGQYEYVLYDKAPQYTGYTTLPEGAAQIGSGTVRNGDTFTLPPGQAMVIIGIPDDTSCMVTETVGTGWTTDQYHDQVTGTIWTGRKTPFSFRNTYKATTFITITGTKRLRGREQKAKEFAFNLTDYNEFNDYGYENDSYGQVIATVKTGGSRGTVTEADGTKTGLAMFTFRASYDDHSTYTMYEYGGTKVLHYRAEEALPAGAQANADGTVTYNNVTYDTTRRDVTVTIRDNMDGTLKVTSTPLVFTNIYSLRKDIALTAHKELQGRTLQPEEFSFEVRRSGAAAGSAPIARGKNDADGNITFTPEITLTENDLASISAETGIGEVKFLISEVQGTDPTVAYMTTPAEAVVQIGQAADGEVLTALPGQTLKHWEADCTMCGGTGESGGLTAVLVDSNDGTLTGILPLSDYFSSQYLEICSTCQGTGYDPTSPGTTCGACSGDGFTFNECTHANQTGTVCPDCFSMLSPYKVLRVNGTVLAPVSGSMTMNSVATNLGIDTTSYPPCASCTVKVAYVFPEAEWNSAAESGTLLNLFMGDAGTAALIYLAEGDGECTACHGTGKVDGELYVDGEAEPVALVNRLKTGIRFTAEKLMDGQPAAEPFEFVLLETDETRRTETEIARTKNGTDGKIQFENVYVDPVPAGDRYYVIREAAGTNPAVEYDTGEDLYKVTIISSPDGIHTVNQKLISGDGIFRNTRKAGSLAIEIRTKGYTRPWWAWNWEPPRFRVNVLLKDREGRPLAGYPLPGTPEKRLSARAESSLYTVSDVRDRAESPAQNVTDSDGRGTILIEGGKTAVITGLPDGATYEVSQPADSMPKGFSQGSAEGATGTIRGGEQSKATLENNYEGEEAPNPSQSPEPTEIPTATPTTTATPTPAPTNTSKPQKVPQTGDSASPLLWAGLILIGLIGIGVLMKPRKRK</sequence>